<keyword evidence="6" id="KW-0802">TPR repeat</keyword>
<comment type="subcellular location">
    <subcellularLocation>
        <location evidence="1">Cytoplasm</location>
        <location evidence="1">Cytoskeleton</location>
    </subcellularLocation>
</comment>
<comment type="similarity">
    <text evidence="2">Belongs to the kinesin light chain family.</text>
</comment>
<comment type="caution">
    <text evidence="10">The sequence shown here is derived from an EMBL/GenBank/DDBJ whole genome shotgun (WGS) entry which is preliminary data.</text>
</comment>
<dbReference type="InterPro" id="IPR011990">
    <property type="entry name" value="TPR-like_helical_dom_sf"/>
</dbReference>
<gene>
    <name evidence="10" type="ORF">ABG768_020279</name>
</gene>
<keyword evidence="3" id="KW-0963">Cytoplasm</keyword>
<dbReference type="EMBL" id="JAWDJR010000003">
    <property type="protein sequence ID" value="KAK9978531.1"/>
    <property type="molecule type" value="Genomic_DNA"/>
</dbReference>
<dbReference type="PANTHER" id="PTHR45783">
    <property type="entry name" value="KINESIN LIGHT CHAIN"/>
    <property type="match status" value="1"/>
</dbReference>
<name>A0AAW2AXT8_CULAL</name>
<dbReference type="SMART" id="SM00028">
    <property type="entry name" value="TPR"/>
    <property type="match status" value="3"/>
</dbReference>
<evidence type="ECO:0000256" key="9">
    <source>
        <dbReference type="ARBA" id="ARBA00023212"/>
    </source>
</evidence>
<reference evidence="10 11" key="1">
    <citation type="submission" date="2024-05" db="EMBL/GenBank/DDBJ databases">
        <title>A high-quality chromosomal-level genome assembly of Topmouth culter (Culter alburnus).</title>
        <authorList>
            <person name="Zhao H."/>
        </authorList>
    </citation>
    <scope>NUCLEOTIDE SEQUENCE [LARGE SCALE GENOMIC DNA]</scope>
    <source>
        <strain evidence="10">CATC2023</strain>
        <tissue evidence="10">Muscle</tissue>
    </source>
</reference>
<dbReference type="InterPro" id="IPR019734">
    <property type="entry name" value="TPR_rpt"/>
</dbReference>
<evidence type="ECO:0000256" key="1">
    <source>
        <dbReference type="ARBA" id="ARBA00004245"/>
    </source>
</evidence>
<keyword evidence="11" id="KW-1185">Reference proteome</keyword>
<keyword evidence="9" id="KW-0206">Cytoskeleton</keyword>
<organism evidence="10 11">
    <name type="scientific">Culter alburnus</name>
    <name type="common">Topmouth culter</name>
    <dbReference type="NCBI Taxonomy" id="194366"/>
    <lineage>
        <taxon>Eukaryota</taxon>
        <taxon>Metazoa</taxon>
        <taxon>Chordata</taxon>
        <taxon>Craniata</taxon>
        <taxon>Vertebrata</taxon>
        <taxon>Euteleostomi</taxon>
        <taxon>Actinopterygii</taxon>
        <taxon>Neopterygii</taxon>
        <taxon>Teleostei</taxon>
        <taxon>Ostariophysi</taxon>
        <taxon>Cypriniformes</taxon>
        <taxon>Xenocyprididae</taxon>
        <taxon>Xenocypridinae</taxon>
        <taxon>Culter</taxon>
    </lineage>
</organism>
<dbReference type="InterPro" id="IPR002151">
    <property type="entry name" value="Kinesin_light"/>
</dbReference>
<dbReference type="Gene3D" id="1.25.40.10">
    <property type="entry name" value="Tetratricopeptide repeat domain"/>
    <property type="match status" value="1"/>
</dbReference>
<dbReference type="GO" id="GO:0005737">
    <property type="term" value="C:cytoplasm"/>
    <property type="evidence" value="ECO:0007669"/>
    <property type="project" value="TreeGrafter"/>
</dbReference>
<evidence type="ECO:0008006" key="12">
    <source>
        <dbReference type="Google" id="ProtNLM"/>
    </source>
</evidence>
<evidence type="ECO:0000256" key="2">
    <source>
        <dbReference type="ARBA" id="ARBA00009622"/>
    </source>
</evidence>
<evidence type="ECO:0000256" key="8">
    <source>
        <dbReference type="ARBA" id="ARBA00023175"/>
    </source>
</evidence>
<dbReference type="PANTHER" id="PTHR45783:SF6">
    <property type="entry name" value="KINESIN LIGHT CHAIN 4"/>
    <property type="match status" value="1"/>
</dbReference>
<accession>A0AAW2AXT8</accession>
<keyword evidence="4" id="KW-0493">Microtubule</keyword>
<dbReference type="GO" id="GO:0005874">
    <property type="term" value="C:microtubule"/>
    <property type="evidence" value="ECO:0007669"/>
    <property type="project" value="UniProtKB-KW"/>
</dbReference>
<keyword evidence="5" id="KW-0677">Repeat</keyword>
<evidence type="ECO:0000313" key="10">
    <source>
        <dbReference type="EMBL" id="KAK9978531.1"/>
    </source>
</evidence>
<evidence type="ECO:0000313" key="11">
    <source>
        <dbReference type="Proteomes" id="UP001479290"/>
    </source>
</evidence>
<proteinExistence type="inferred from homology"/>
<evidence type="ECO:0000256" key="4">
    <source>
        <dbReference type="ARBA" id="ARBA00022701"/>
    </source>
</evidence>
<dbReference type="AlphaFoldDB" id="A0AAW2AXT8"/>
<dbReference type="SUPFAM" id="SSF48452">
    <property type="entry name" value="TPR-like"/>
    <property type="match status" value="1"/>
</dbReference>
<dbReference type="GO" id="GO:0019894">
    <property type="term" value="F:kinesin binding"/>
    <property type="evidence" value="ECO:0007669"/>
    <property type="project" value="TreeGrafter"/>
</dbReference>
<protein>
    <recommendedName>
        <fullName evidence="12">Kinesin light chain</fullName>
    </recommendedName>
</protein>
<feature type="non-terminal residue" evidence="10">
    <location>
        <position position="1"/>
    </location>
</feature>
<evidence type="ECO:0000256" key="3">
    <source>
        <dbReference type="ARBA" id="ARBA00022490"/>
    </source>
</evidence>
<keyword evidence="8" id="KW-0505">Motor protein</keyword>
<dbReference type="GO" id="GO:0007018">
    <property type="term" value="P:microtubule-based movement"/>
    <property type="evidence" value="ECO:0007669"/>
    <property type="project" value="TreeGrafter"/>
</dbReference>
<evidence type="ECO:0000256" key="5">
    <source>
        <dbReference type="ARBA" id="ARBA00022737"/>
    </source>
</evidence>
<sequence>VADTLKGLVVLYMKQGKNKEAEPLCKRALDIQEKVLGKDHPDVGKQLSDLAVLCYNQGKYEEGEHYYRRALKIYECRLSPDDPRMATTKHNLASCFFKQDKKKEAEILYKEILTSAHEKEFGLVNEEVSKVCVVDEISVCVSPRLLSFKLSVC</sequence>
<evidence type="ECO:0000256" key="6">
    <source>
        <dbReference type="ARBA" id="ARBA00022803"/>
    </source>
</evidence>
<keyword evidence="7" id="KW-0175">Coiled coil</keyword>
<dbReference type="Proteomes" id="UP001479290">
    <property type="component" value="Unassembled WGS sequence"/>
</dbReference>
<dbReference type="Pfam" id="PF13424">
    <property type="entry name" value="TPR_12"/>
    <property type="match status" value="1"/>
</dbReference>
<evidence type="ECO:0000256" key="7">
    <source>
        <dbReference type="ARBA" id="ARBA00023054"/>
    </source>
</evidence>
<dbReference type="GO" id="GO:0005871">
    <property type="term" value="C:kinesin complex"/>
    <property type="evidence" value="ECO:0007669"/>
    <property type="project" value="InterPro"/>
</dbReference>